<evidence type="ECO:0000256" key="5">
    <source>
        <dbReference type="ARBA" id="ARBA00022723"/>
    </source>
</evidence>
<dbReference type="Gene3D" id="3.30.40.10">
    <property type="entry name" value="Zinc/RING finger domain, C3HC4 (zinc finger)"/>
    <property type="match status" value="1"/>
</dbReference>
<comment type="caution">
    <text evidence="12">The sequence shown here is derived from an EMBL/GenBank/DDBJ whole genome shotgun (WGS) entry which is preliminary data.</text>
</comment>
<evidence type="ECO:0000256" key="4">
    <source>
        <dbReference type="ARBA" id="ARBA00022679"/>
    </source>
</evidence>
<dbReference type="InterPro" id="IPR039525">
    <property type="entry name" value="RNF126-like_zinc-ribbon"/>
</dbReference>
<comment type="catalytic activity">
    <reaction evidence="1">
        <text>S-ubiquitinyl-[E2 ubiquitin-conjugating enzyme]-L-cysteine + [acceptor protein]-L-lysine = [E2 ubiquitin-conjugating enzyme]-L-cysteine + N(6)-ubiquitinyl-[acceptor protein]-L-lysine.</text>
        <dbReference type="EC" id="2.3.2.27"/>
    </reaction>
</comment>
<sequence length="306" mass="34113">MAEAAVENRPSLNRFYCHSCSQEISPKPDYTCPRCDNGFIEEITEGFQERDAQTPSETPTVDPAAQFAELWGRAFLDSFQNQVTGTTAPTRERTEDSDSEEEERNHPQPHGLRPSRIRPFRISVRTGNRRPVNRQQQHIHGLLQMFVDRLTGEMGQPVNFMPIHGNPGDYAWGVSGLDNIITQLLNQLEGSGPAPADKTKIDSLPSVQVTEKQATETLQCSICMEDLSLNEIVKKLPCEHHYHKDCIVPWLEMHGTCPVCRKDLNGIDSSLKDDYPNPVDLMESGNLTPDSASGGQDPDSVADDDV</sequence>
<evidence type="ECO:0000259" key="11">
    <source>
        <dbReference type="PROSITE" id="PS50089"/>
    </source>
</evidence>
<dbReference type="PANTHER" id="PTHR15710">
    <property type="entry name" value="E3 UBIQUITIN-PROTEIN LIGASE PRAJA"/>
    <property type="match status" value="1"/>
</dbReference>
<dbReference type="STRING" id="6573.A0A210Q6W8"/>
<evidence type="ECO:0000256" key="1">
    <source>
        <dbReference type="ARBA" id="ARBA00000900"/>
    </source>
</evidence>
<evidence type="ECO:0000256" key="9">
    <source>
        <dbReference type="PROSITE-ProRule" id="PRU00175"/>
    </source>
</evidence>
<dbReference type="PANTHER" id="PTHR15710:SF243">
    <property type="entry name" value="E3 UBIQUITIN-PROTEIN LIGASE PRAJA-2 ISOFORM X1"/>
    <property type="match status" value="1"/>
</dbReference>
<feature type="domain" description="RING-type" evidence="11">
    <location>
        <begin position="220"/>
        <end position="261"/>
    </location>
</feature>
<accession>A0A210Q6W8</accession>
<reference evidence="12 13" key="1">
    <citation type="journal article" date="2017" name="Nat. Ecol. Evol.">
        <title>Scallop genome provides insights into evolution of bilaterian karyotype and development.</title>
        <authorList>
            <person name="Wang S."/>
            <person name="Zhang J."/>
            <person name="Jiao W."/>
            <person name="Li J."/>
            <person name="Xun X."/>
            <person name="Sun Y."/>
            <person name="Guo X."/>
            <person name="Huan P."/>
            <person name="Dong B."/>
            <person name="Zhang L."/>
            <person name="Hu X."/>
            <person name="Sun X."/>
            <person name="Wang J."/>
            <person name="Zhao C."/>
            <person name="Wang Y."/>
            <person name="Wang D."/>
            <person name="Huang X."/>
            <person name="Wang R."/>
            <person name="Lv J."/>
            <person name="Li Y."/>
            <person name="Zhang Z."/>
            <person name="Liu B."/>
            <person name="Lu W."/>
            <person name="Hui Y."/>
            <person name="Liang J."/>
            <person name="Zhou Z."/>
            <person name="Hou R."/>
            <person name="Li X."/>
            <person name="Liu Y."/>
            <person name="Li H."/>
            <person name="Ning X."/>
            <person name="Lin Y."/>
            <person name="Zhao L."/>
            <person name="Xing Q."/>
            <person name="Dou J."/>
            <person name="Li Y."/>
            <person name="Mao J."/>
            <person name="Guo H."/>
            <person name="Dou H."/>
            <person name="Li T."/>
            <person name="Mu C."/>
            <person name="Jiang W."/>
            <person name="Fu Q."/>
            <person name="Fu X."/>
            <person name="Miao Y."/>
            <person name="Liu J."/>
            <person name="Yu Q."/>
            <person name="Li R."/>
            <person name="Liao H."/>
            <person name="Li X."/>
            <person name="Kong Y."/>
            <person name="Jiang Z."/>
            <person name="Chourrout D."/>
            <person name="Li R."/>
            <person name="Bao Z."/>
        </authorList>
    </citation>
    <scope>NUCLEOTIDE SEQUENCE [LARGE SCALE GENOMIC DNA]</scope>
    <source>
        <strain evidence="12 13">PY_sf001</strain>
    </source>
</reference>
<dbReference type="GO" id="GO:0061630">
    <property type="term" value="F:ubiquitin protein ligase activity"/>
    <property type="evidence" value="ECO:0007669"/>
    <property type="project" value="UniProtKB-EC"/>
</dbReference>
<evidence type="ECO:0000256" key="10">
    <source>
        <dbReference type="SAM" id="MobiDB-lite"/>
    </source>
</evidence>
<keyword evidence="7" id="KW-0833">Ubl conjugation pathway</keyword>
<protein>
    <recommendedName>
        <fullName evidence="3">RING-type E3 ubiquitin transferase</fullName>
        <ecNumber evidence="3">2.3.2.27</ecNumber>
    </recommendedName>
</protein>
<dbReference type="EMBL" id="NEDP02004772">
    <property type="protein sequence ID" value="OWF44480.1"/>
    <property type="molecule type" value="Genomic_DNA"/>
</dbReference>
<keyword evidence="13" id="KW-1185">Reference proteome</keyword>
<dbReference type="FunFam" id="3.30.40.10:FF:000069">
    <property type="entry name" value="E3 ubiquitin-protein ligase RNF115"/>
    <property type="match status" value="1"/>
</dbReference>
<evidence type="ECO:0000256" key="2">
    <source>
        <dbReference type="ARBA" id="ARBA00004906"/>
    </source>
</evidence>
<dbReference type="PROSITE" id="PS50089">
    <property type="entry name" value="ZF_RING_2"/>
    <property type="match status" value="1"/>
</dbReference>
<keyword evidence="4" id="KW-0808">Transferase</keyword>
<evidence type="ECO:0000313" key="13">
    <source>
        <dbReference type="Proteomes" id="UP000242188"/>
    </source>
</evidence>
<dbReference type="Pfam" id="PF14369">
    <property type="entry name" value="Zn_ribbon_19"/>
    <property type="match status" value="1"/>
</dbReference>
<evidence type="ECO:0000256" key="3">
    <source>
        <dbReference type="ARBA" id="ARBA00012483"/>
    </source>
</evidence>
<dbReference type="SMART" id="SM00184">
    <property type="entry name" value="RING"/>
    <property type="match status" value="1"/>
</dbReference>
<dbReference type="InterPro" id="IPR001841">
    <property type="entry name" value="Znf_RING"/>
</dbReference>
<feature type="compositionally biased region" description="Polar residues" evidence="10">
    <location>
        <begin position="285"/>
        <end position="294"/>
    </location>
</feature>
<evidence type="ECO:0000256" key="8">
    <source>
        <dbReference type="ARBA" id="ARBA00022833"/>
    </source>
</evidence>
<feature type="region of interest" description="Disordered" evidence="10">
    <location>
        <begin position="79"/>
        <end position="119"/>
    </location>
</feature>
<dbReference type="SUPFAM" id="SSF57850">
    <property type="entry name" value="RING/U-box"/>
    <property type="match status" value="1"/>
</dbReference>
<name>A0A210Q6W8_MIZYE</name>
<evidence type="ECO:0000256" key="7">
    <source>
        <dbReference type="ARBA" id="ARBA00022786"/>
    </source>
</evidence>
<keyword evidence="6 9" id="KW-0863">Zinc-finger</keyword>
<dbReference type="GO" id="GO:0000209">
    <property type="term" value="P:protein polyubiquitination"/>
    <property type="evidence" value="ECO:0007669"/>
    <property type="project" value="UniProtKB-ARBA"/>
</dbReference>
<keyword evidence="8" id="KW-0862">Zinc</keyword>
<evidence type="ECO:0000313" key="12">
    <source>
        <dbReference type="EMBL" id="OWF44480.1"/>
    </source>
</evidence>
<dbReference type="AlphaFoldDB" id="A0A210Q6W8"/>
<feature type="compositionally biased region" description="Polar residues" evidence="10">
    <location>
        <begin position="79"/>
        <end position="89"/>
    </location>
</feature>
<dbReference type="GO" id="GO:0005737">
    <property type="term" value="C:cytoplasm"/>
    <property type="evidence" value="ECO:0007669"/>
    <property type="project" value="TreeGrafter"/>
</dbReference>
<dbReference type="Proteomes" id="UP000242188">
    <property type="component" value="Unassembled WGS sequence"/>
</dbReference>
<dbReference type="OrthoDB" id="8062037at2759"/>
<dbReference type="InterPro" id="IPR013083">
    <property type="entry name" value="Znf_RING/FYVE/PHD"/>
</dbReference>
<keyword evidence="5" id="KW-0479">Metal-binding</keyword>
<organism evidence="12 13">
    <name type="scientific">Mizuhopecten yessoensis</name>
    <name type="common">Japanese scallop</name>
    <name type="synonym">Patinopecten yessoensis</name>
    <dbReference type="NCBI Taxonomy" id="6573"/>
    <lineage>
        <taxon>Eukaryota</taxon>
        <taxon>Metazoa</taxon>
        <taxon>Spiralia</taxon>
        <taxon>Lophotrochozoa</taxon>
        <taxon>Mollusca</taxon>
        <taxon>Bivalvia</taxon>
        <taxon>Autobranchia</taxon>
        <taxon>Pteriomorphia</taxon>
        <taxon>Pectinida</taxon>
        <taxon>Pectinoidea</taxon>
        <taxon>Pectinidae</taxon>
        <taxon>Mizuhopecten</taxon>
    </lineage>
</organism>
<dbReference type="GO" id="GO:0008270">
    <property type="term" value="F:zinc ion binding"/>
    <property type="evidence" value="ECO:0007669"/>
    <property type="project" value="UniProtKB-KW"/>
</dbReference>
<comment type="pathway">
    <text evidence="2">Protein modification; protein ubiquitination.</text>
</comment>
<proteinExistence type="predicted"/>
<evidence type="ECO:0000256" key="6">
    <source>
        <dbReference type="ARBA" id="ARBA00022771"/>
    </source>
</evidence>
<dbReference type="Pfam" id="PF13639">
    <property type="entry name" value="zf-RING_2"/>
    <property type="match status" value="1"/>
</dbReference>
<dbReference type="EC" id="2.3.2.27" evidence="3"/>
<feature type="region of interest" description="Disordered" evidence="10">
    <location>
        <begin position="275"/>
        <end position="306"/>
    </location>
</feature>
<gene>
    <name evidence="12" type="ORF">KP79_PYT15098</name>
</gene>